<keyword evidence="2" id="KW-1185">Reference proteome</keyword>
<protein>
    <submittedName>
        <fullName evidence="1">Uncharacterized protein</fullName>
    </submittedName>
</protein>
<comment type="caution">
    <text evidence="1">The sequence shown here is derived from an EMBL/GenBank/DDBJ whole genome shotgun (WGS) entry which is preliminary data.</text>
</comment>
<gene>
    <name evidence="1" type="ORF">GCM10022380_88020</name>
</gene>
<proteinExistence type="predicted"/>
<sequence length="66" mass="6948">MIPVSWVNPSTMAFAAGCALYNVRTSPPDADPAQAETLTAVKTLTATATAVLNRCIKAPSRLKSRT</sequence>
<organism evidence="1 2">
    <name type="scientific">Amycolatopsis tucumanensis</name>
    <dbReference type="NCBI Taxonomy" id="401106"/>
    <lineage>
        <taxon>Bacteria</taxon>
        <taxon>Bacillati</taxon>
        <taxon>Actinomycetota</taxon>
        <taxon>Actinomycetes</taxon>
        <taxon>Pseudonocardiales</taxon>
        <taxon>Pseudonocardiaceae</taxon>
        <taxon>Amycolatopsis</taxon>
    </lineage>
</organism>
<dbReference type="Proteomes" id="UP001501624">
    <property type="component" value="Unassembled WGS sequence"/>
</dbReference>
<accession>A0ABP7JYC2</accession>
<evidence type="ECO:0000313" key="2">
    <source>
        <dbReference type="Proteomes" id="UP001501624"/>
    </source>
</evidence>
<evidence type="ECO:0000313" key="1">
    <source>
        <dbReference type="EMBL" id="GAA3856967.1"/>
    </source>
</evidence>
<reference evidence="2" key="1">
    <citation type="journal article" date="2019" name="Int. J. Syst. Evol. Microbiol.">
        <title>The Global Catalogue of Microorganisms (GCM) 10K type strain sequencing project: providing services to taxonomists for standard genome sequencing and annotation.</title>
        <authorList>
            <consortium name="The Broad Institute Genomics Platform"/>
            <consortium name="The Broad Institute Genome Sequencing Center for Infectious Disease"/>
            <person name="Wu L."/>
            <person name="Ma J."/>
        </authorList>
    </citation>
    <scope>NUCLEOTIDE SEQUENCE [LARGE SCALE GENOMIC DNA]</scope>
    <source>
        <strain evidence="2">JCM 17017</strain>
    </source>
</reference>
<dbReference type="EMBL" id="BAABCM010000026">
    <property type="protein sequence ID" value="GAA3856967.1"/>
    <property type="molecule type" value="Genomic_DNA"/>
</dbReference>
<name>A0ABP7JYC2_9PSEU</name>